<evidence type="ECO:0000313" key="3">
    <source>
        <dbReference type="Proteomes" id="UP000824140"/>
    </source>
</evidence>
<dbReference type="InterPro" id="IPR036705">
    <property type="entry name" value="Ribosyl_crysJ1_sf"/>
</dbReference>
<gene>
    <name evidence="2" type="ORF">IAA84_07360</name>
</gene>
<reference evidence="2" key="2">
    <citation type="journal article" date="2021" name="PeerJ">
        <title>Extensive microbial diversity within the chicken gut microbiome revealed by metagenomics and culture.</title>
        <authorList>
            <person name="Gilroy R."/>
            <person name="Ravi A."/>
            <person name="Getino M."/>
            <person name="Pursley I."/>
            <person name="Horton D.L."/>
            <person name="Alikhan N.F."/>
            <person name="Baker D."/>
            <person name="Gharbi K."/>
            <person name="Hall N."/>
            <person name="Watson M."/>
            <person name="Adriaenssens E.M."/>
            <person name="Foster-Nyarko E."/>
            <person name="Jarju S."/>
            <person name="Secka A."/>
            <person name="Antonio M."/>
            <person name="Oren A."/>
            <person name="Chaudhuri R.R."/>
            <person name="La Ragione R."/>
            <person name="Hildebrand F."/>
            <person name="Pallen M.J."/>
        </authorList>
    </citation>
    <scope>NUCLEOTIDE SEQUENCE</scope>
    <source>
        <strain evidence="2">13766</strain>
    </source>
</reference>
<reference evidence="2" key="1">
    <citation type="submission" date="2020-10" db="EMBL/GenBank/DDBJ databases">
        <authorList>
            <person name="Gilroy R."/>
        </authorList>
    </citation>
    <scope>NUCLEOTIDE SEQUENCE</scope>
    <source>
        <strain evidence="2">13766</strain>
    </source>
</reference>
<dbReference type="Gene3D" id="1.10.4080.10">
    <property type="entry name" value="ADP-ribosylation/Crystallin J1"/>
    <property type="match status" value="1"/>
</dbReference>
<evidence type="ECO:0000313" key="2">
    <source>
        <dbReference type="EMBL" id="HIS92811.1"/>
    </source>
</evidence>
<organism evidence="2 3">
    <name type="scientific">Candidatus Alectryocaccomicrobium excrementavium</name>
    <dbReference type="NCBI Taxonomy" id="2840668"/>
    <lineage>
        <taxon>Bacteria</taxon>
        <taxon>Bacillati</taxon>
        <taxon>Bacillota</taxon>
        <taxon>Clostridia</taxon>
        <taxon>Candidatus Alectryocaccomicrobium</taxon>
    </lineage>
</organism>
<dbReference type="Pfam" id="PF03747">
    <property type="entry name" value="ADP_ribosyl_GH"/>
    <property type="match status" value="1"/>
</dbReference>
<name>A0A9D1G067_9FIRM</name>
<comment type="caution">
    <text evidence="2">The sequence shown here is derived from an EMBL/GenBank/DDBJ whole genome shotgun (WGS) entry which is preliminary data.</text>
</comment>
<comment type="cofactor">
    <cofactor evidence="1">
        <name>Mg(2+)</name>
        <dbReference type="ChEBI" id="CHEBI:18420"/>
    </cofactor>
    <text evidence="1">Binds 2 magnesium ions per subunit.</text>
</comment>
<feature type="binding site" evidence="1">
    <location>
        <position position="386"/>
    </location>
    <ligand>
        <name>Mg(2+)</name>
        <dbReference type="ChEBI" id="CHEBI:18420"/>
        <label>1</label>
    </ligand>
</feature>
<proteinExistence type="predicted"/>
<sequence length="443" mass="48707">MIKNHAWLRPAGGIENEEKQAREEGRAMDAALIEGLRRAAQMPDSAERDALSAELYARVQACPCAHEAMEPSDLPAIRRLAKGNAKAVAPTGEALLDKIYGGWLARACGCLLGKPVEGWRTEALHPFLRETNNYPIQHYLRSDVGDSVLKAANLERSALAKRAFIDQVDCMPEDDDTNYTLISLKILENYGRDFAPEDVAECWMQNLPILHLCTAERVAYRNFVLGYEPPASATHQNAYREWIGAQIRADLYGYINPGDPATAADMAWRDACISHVKNGIYGAMWVAATIAAAFGAQTPREAICAGMNEIPPESRLHRALEDVFAWQAEGIDWEGALARVHERWDEHNGHDWCHTISNAQIVSIALLWGEMDLEKTLSIAVIPGFDTDCNGATAGSILGVMLGAKALPEKWISPLNDTLASGVDGFGRVSIREMACRTARFVP</sequence>
<dbReference type="InterPro" id="IPR005502">
    <property type="entry name" value="Ribosyl_crysJ1"/>
</dbReference>
<feature type="binding site" evidence="1">
    <location>
        <position position="388"/>
    </location>
    <ligand>
        <name>Mg(2+)</name>
        <dbReference type="ChEBI" id="CHEBI:18420"/>
        <label>1</label>
    </ligand>
</feature>
<keyword evidence="1" id="KW-0460">Magnesium</keyword>
<dbReference type="EMBL" id="DVJN01000147">
    <property type="protein sequence ID" value="HIS92811.1"/>
    <property type="molecule type" value="Genomic_DNA"/>
</dbReference>
<dbReference type="Proteomes" id="UP000824140">
    <property type="component" value="Unassembled WGS sequence"/>
</dbReference>
<keyword evidence="1" id="KW-0479">Metal-binding</keyword>
<evidence type="ECO:0000256" key="1">
    <source>
        <dbReference type="PIRSR" id="PIRSR605502-1"/>
    </source>
</evidence>
<dbReference type="AlphaFoldDB" id="A0A9D1G067"/>
<protein>
    <submittedName>
        <fullName evidence="2">ADP-ribosylglycohydrolase family protein</fullName>
    </submittedName>
</protein>
<dbReference type="GO" id="GO:0046872">
    <property type="term" value="F:metal ion binding"/>
    <property type="evidence" value="ECO:0007669"/>
    <property type="project" value="UniProtKB-KW"/>
</dbReference>
<dbReference type="SUPFAM" id="SSF101478">
    <property type="entry name" value="ADP-ribosylglycohydrolase"/>
    <property type="match status" value="1"/>
</dbReference>
<accession>A0A9D1G067</accession>